<evidence type="ECO:0000313" key="5">
    <source>
        <dbReference type="Proteomes" id="UP000450599"/>
    </source>
</evidence>
<reference evidence="5 6" key="2">
    <citation type="journal article" date="2019" name="Nat. Med.">
        <title>A library of human gut bacterial isolates paired with longitudinal multiomics data enables mechanistic microbiome research.</title>
        <authorList>
            <person name="Poyet M."/>
            <person name="Groussin M."/>
            <person name="Gibbons S.M."/>
            <person name="Avila-Pacheco J."/>
            <person name="Jiang X."/>
            <person name="Kearney S.M."/>
            <person name="Perrotta A.R."/>
            <person name="Berdy B."/>
            <person name="Zhao S."/>
            <person name="Lieberman T.D."/>
            <person name="Swanson P.K."/>
            <person name="Smith M."/>
            <person name="Roesemann S."/>
            <person name="Alexander J.E."/>
            <person name="Rich S.A."/>
            <person name="Livny J."/>
            <person name="Vlamakis H."/>
            <person name="Clish C."/>
            <person name="Bullock K."/>
            <person name="Deik A."/>
            <person name="Scott J."/>
            <person name="Pierce K.A."/>
            <person name="Xavier R.J."/>
            <person name="Alm E.J."/>
        </authorList>
    </citation>
    <scope>NUCLEOTIDE SEQUENCE [LARGE SCALE GENOMIC DNA]</scope>
    <source>
        <strain evidence="3 6">BIOML-A10</strain>
        <strain evidence="2 5">BIOML-A11</strain>
    </source>
</reference>
<evidence type="ECO:0000313" key="6">
    <source>
        <dbReference type="Proteomes" id="UP000471216"/>
    </source>
</evidence>
<sequence length="294" mass="34096">MNTRNYIYLFTSLWLCISCIKEDIKPCPPLQINIEVKDKNYFNTNNIEIEEHKGENLPFKEYIPTLHYTLYDFNTGNIVEQKNVFNVSGDEKTFQITFPENMPLGKYVFTVWGGLADETALKDDPEKATLHVGNKEGDDLYLSNDTLIYNVDNYHYTINMERTKGKLIVQLVNLPRAIVHSENSIDSLFKRVDRHFNYSESTSVYKQSDWKTASETVIKTMLAPSGKDQYSLLRLNFYATAQHDLPALTPKGINIAMRRNELTVLKYVYDDSGDFRIYMLVNDSWEQQHGLVIN</sequence>
<proteinExistence type="predicted"/>
<evidence type="ECO:0008006" key="7">
    <source>
        <dbReference type="Google" id="ProtNLM"/>
    </source>
</evidence>
<reference evidence="1 4" key="1">
    <citation type="submission" date="2015-09" db="EMBL/GenBank/DDBJ databases">
        <authorList>
            <consortium name="Pathogen Informatics"/>
        </authorList>
    </citation>
    <scope>NUCLEOTIDE SEQUENCE [LARGE SCALE GENOMIC DNA]</scope>
    <source>
        <strain evidence="1 4">2789STDY5834948</strain>
    </source>
</reference>
<accession>A0A174VN07</accession>
<gene>
    <name evidence="1" type="ORF">ERS852560_02195</name>
    <name evidence="3" type="ORF">GKD54_08235</name>
    <name evidence="2" type="ORF">GKD58_07855</name>
</gene>
<dbReference type="Proteomes" id="UP000095332">
    <property type="component" value="Unassembled WGS sequence"/>
</dbReference>
<dbReference type="RefSeq" id="WP_057328532.1">
    <property type="nucleotide sequence ID" value="NZ_CZBM01000008.1"/>
</dbReference>
<dbReference type="Proteomes" id="UP000450599">
    <property type="component" value="Unassembled WGS sequence"/>
</dbReference>
<dbReference type="EMBL" id="WKMX01000007">
    <property type="protein sequence ID" value="MRZ06205.1"/>
    <property type="molecule type" value="Genomic_DNA"/>
</dbReference>
<evidence type="ECO:0000313" key="4">
    <source>
        <dbReference type="Proteomes" id="UP000095332"/>
    </source>
</evidence>
<dbReference type="EMBL" id="WKMW01000006">
    <property type="protein sequence ID" value="MRY84163.1"/>
    <property type="molecule type" value="Genomic_DNA"/>
</dbReference>
<evidence type="ECO:0000313" key="1">
    <source>
        <dbReference type="EMBL" id="CUQ32409.1"/>
    </source>
</evidence>
<dbReference type="EMBL" id="CZBM01000008">
    <property type="protein sequence ID" value="CUQ32409.1"/>
    <property type="molecule type" value="Genomic_DNA"/>
</dbReference>
<dbReference type="AlphaFoldDB" id="A0A174VN07"/>
<evidence type="ECO:0000313" key="2">
    <source>
        <dbReference type="EMBL" id="MRY84163.1"/>
    </source>
</evidence>
<evidence type="ECO:0000313" key="3">
    <source>
        <dbReference type="EMBL" id="MRZ06205.1"/>
    </source>
</evidence>
<dbReference type="Gene3D" id="2.60.40.2100">
    <property type="match status" value="1"/>
</dbReference>
<organism evidence="1 4">
    <name type="scientific">Parabacteroides distasonis</name>
    <dbReference type="NCBI Taxonomy" id="823"/>
    <lineage>
        <taxon>Bacteria</taxon>
        <taxon>Pseudomonadati</taxon>
        <taxon>Bacteroidota</taxon>
        <taxon>Bacteroidia</taxon>
        <taxon>Bacteroidales</taxon>
        <taxon>Tannerellaceae</taxon>
        <taxon>Parabacteroides</taxon>
    </lineage>
</organism>
<protein>
    <recommendedName>
        <fullName evidence="7">FimB/Mfa2 family fimbrial subunit</fullName>
    </recommendedName>
</protein>
<name>A0A174VN07_PARDI</name>
<dbReference type="Proteomes" id="UP000471216">
    <property type="component" value="Unassembled WGS sequence"/>
</dbReference>